<evidence type="ECO:0000256" key="3">
    <source>
        <dbReference type="ARBA" id="ARBA00022827"/>
    </source>
</evidence>
<comment type="caution">
    <text evidence="6">The sequence shown here is derived from an EMBL/GenBank/DDBJ whole genome shotgun (WGS) entry which is preliminary data.</text>
</comment>
<comment type="cofactor">
    <cofactor evidence="4">
        <name>FAD</name>
        <dbReference type="ChEBI" id="CHEBI:57692"/>
    </cofactor>
    <text evidence="4">Binds 1 FAD per subunit.</text>
</comment>
<dbReference type="SUPFAM" id="SSF48173">
    <property type="entry name" value="Cryptochrome/photolyase FAD-binding domain"/>
    <property type="match status" value="1"/>
</dbReference>
<dbReference type="GO" id="GO:0009416">
    <property type="term" value="P:response to light stimulus"/>
    <property type="evidence" value="ECO:0007669"/>
    <property type="project" value="TreeGrafter"/>
</dbReference>
<feature type="binding site" evidence="4">
    <location>
        <position position="181"/>
    </location>
    <ligand>
        <name>FAD</name>
        <dbReference type="ChEBI" id="CHEBI:57692"/>
    </ligand>
</feature>
<evidence type="ECO:0000256" key="4">
    <source>
        <dbReference type="PIRSR" id="PIRSR602081-1"/>
    </source>
</evidence>
<feature type="binding site" evidence="4">
    <location>
        <begin position="195"/>
        <end position="199"/>
    </location>
    <ligand>
        <name>FAD</name>
        <dbReference type="ChEBI" id="CHEBI:57692"/>
    </ligand>
</feature>
<reference evidence="6 7" key="1">
    <citation type="submission" date="2018-08" db="EMBL/GenBank/DDBJ databases">
        <title>Draft genome sequence of Rhodobacter sphaeroides FY.</title>
        <authorList>
            <person name="Rayyan A."/>
            <person name="Meyer T.E."/>
            <person name="Kyndt J.A."/>
        </authorList>
    </citation>
    <scope>NUCLEOTIDE SEQUENCE [LARGE SCALE GENOMIC DNA]</scope>
    <source>
        <strain evidence="6 7">FY</strain>
    </source>
</reference>
<dbReference type="GO" id="GO:0071949">
    <property type="term" value="F:FAD binding"/>
    <property type="evidence" value="ECO:0007669"/>
    <property type="project" value="TreeGrafter"/>
</dbReference>
<dbReference type="InterPro" id="IPR005101">
    <property type="entry name" value="Cryptochr/Photolyase_FAD-bd"/>
</dbReference>
<dbReference type="AlphaFoldDB" id="A0AAX1UHT3"/>
<dbReference type="SUPFAM" id="SSF52425">
    <property type="entry name" value="Cryptochrome/photolyase, N-terminal domain"/>
    <property type="match status" value="1"/>
</dbReference>
<dbReference type="RefSeq" id="WP_119000804.1">
    <property type="nucleotide sequence ID" value="NZ_QWGP01000021.1"/>
</dbReference>
<protein>
    <submittedName>
        <fullName evidence="6">Deoxyribodipyrimidine photolyase</fullName>
    </submittedName>
</protein>
<keyword evidence="3 4" id="KW-0274">FAD</keyword>
<dbReference type="PANTHER" id="PTHR11455">
    <property type="entry name" value="CRYPTOCHROME"/>
    <property type="match status" value="1"/>
</dbReference>
<dbReference type="Proteomes" id="UP000266305">
    <property type="component" value="Unassembled WGS sequence"/>
</dbReference>
<feature type="binding site" evidence="4">
    <location>
        <position position="235"/>
    </location>
    <ligand>
        <name>FAD</name>
        <dbReference type="ChEBI" id="CHEBI:57692"/>
    </ligand>
</feature>
<dbReference type="PROSITE" id="PS51645">
    <property type="entry name" value="PHR_CRY_ALPHA_BETA"/>
    <property type="match status" value="1"/>
</dbReference>
<evidence type="ECO:0000256" key="1">
    <source>
        <dbReference type="ARBA" id="ARBA00001932"/>
    </source>
</evidence>
<evidence type="ECO:0000313" key="6">
    <source>
        <dbReference type="EMBL" id="RHZ92820.1"/>
    </source>
</evidence>
<evidence type="ECO:0000256" key="2">
    <source>
        <dbReference type="ARBA" id="ARBA00022630"/>
    </source>
</evidence>
<gene>
    <name evidence="6" type="ORF">D1114_16585</name>
</gene>
<keyword evidence="2 4" id="KW-0285">Flavoprotein</keyword>
<dbReference type="InterPro" id="IPR006050">
    <property type="entry name" value="DNA_photolyase_N"/>
</dbReference>
<comment type="cofactor">
    <cofactor evidence="1">
        <name>(6R)-5,10-methylene-5,6,7,8-tetrahydrofolate</name>
        <dbReference type="ChEBI" id="CHEBI:15636"/>
    </cofactor>
</comment>
<dbReference type="EMBL" id="QWGP01000021">
    <property type="protein sequence ID" value="RHZ92820.1"/>
    <property type="molecule type" value="Genomic_DNA"/>
</dbReference>
<dbReference type="Pfam" id="PF03441">
    <property type="entry name" value="FAD_binding_7"/>
    <property type="match status" value="1"/>
</dbReference>
<dbReference type="InterPro" id="IPR002081">
    <property type="entry name" value="Cryptochrome/DNA_photolyase_1"/>
</dbReference>
<dbReference type="GO" id="GO:0003677">
    <property type="term" value="F:DNA binding"/>
    <property type="evidence" value="ECO:0007669"/>
    <property type="project" value="TreeGrafter"/>
</dbReference>
<dbReference type="Gene3D" id="1.10.579.10">
    <property type="entry name" value="DNA Cyclobutane Dipyrimidine Photolyase, subunit A, domain 3"/>
    <property type="match status" value="1"/>
</dbReference>
<sequence length="454" mass="48560">MNVLIWFRNDLRVADHPALARAADDRVLPLAIVDPAEWADPARSGRQWAFRAECLADLRADLAALGAPLAVRVGDPQAVLSKLCRLHRIGRILCLEDPAFAELDLALQAWAGGTGLDFIRLKPGAGAPAALTPLPAVEPGPIPPARALRLAEDRCPHRQPGGRPQGQLLLQSFLERRGALYRDGRNRLLQAERASSRLSPHLAAGTLSREEVLAAVAARLAERPDADWVRSLGAFRAALASGAPGARGAVCPPAAPEGAAPPEDIWTRLKGKPDALRLRLAALHAGETGLPFVDAALRAMAASGWLPARLRGMLASVALHHLGLSEQAAGAALAAGLTDHSPPIHWAQMRRVALGRPVDPERLAGVLDPDGAFTRRWLPELAEVPDRVLQAPWRWEGARGLLGRRYPEPLVDPSAARAAGRTLARRPTARVEVIEGAAPRRPASDPTQQLCLDL</sequence>
<dbReference type="PANTHER" id="PTHR11455:SF9">
    <property type="entry name" value="CRYPTOCHROME CIRCADIAN CLOCK 5 ISOFORM X1"/>
    <property type="match status" value="1"/>
</dbReference>
<dbReference type="GO" id="GO:0003904">
    <property type="term" value="F:deoxyribodipyrimidine photo-lyase activity"/>
    <property type="evidence" value="ECO:0007669"/>
    <property type="project" value="TreeGrafter"/>
</dbReference>
<accession>A0AAX1UHT3</accession>
<feature type="domain" description="Photolyase/cryptochrome alpha/beta" evidence="5">
    <location>
        <begin position="1"/>
        <end position="124"/>
    </location>
</feature>
<evidence type="ECO:0000259" key="5">
    <source>
        <dbReference type="PROSITE" id="PS51645"/>
    </source>
</evidence>
<name>A0AAX1UHT3_CERSP</name>
<dbReference type="InterPro" id="IPR036155">
    <property type="entry name" value="Crypto/Photolyase_N_sf"/>
</dbReference>
<proteinExistence type="predicted"/>
<dbReference type="InterPro" id="IPR036134">
    <property type="entry name" value="Crypto/Photolyase_FAD-like_sf"/>
</dbReference>
<dbReference type="Pfam" id="PF00875">
    <property type="entry name" value="DNA_photolyase"/>
    <property type="match status" value="1"/>
</dbReference>
<dbReference type="Gene3D" id="3.40.50.620">
    <property type="entry name" value="HUPs"/>
    <property type="match status" value="1"/>
</dbReference>
<organism evidence="6 7">
    <name type="scientific">Cereibacter sphaeroides</name>
    <name type="common">Rhodobacter sphaeroides</name>
    <dbReference type="NCBI Taxonomy" id="1063"/>
    <lineage>
        <taxon>Bacteria</taxon>
        <taxon>Pseudomonadati</taxon>
        <taxon>Pseudomonadota</taxon>
        <taxon>Alphaproteobacteria</taxon>
        <taxon>Rhodobacterales</taxon>
        <taxon>Paracoccaceae</taxon>
        <taxon>Cereibacter</taxon>
    </lineage>
</organism>
<dbReference type="InterPro" id="IPR014729">
    <property type="entry name" value="Rossmann-like_a/b/a_fold"/>
</dbReference>
<dbReference type="Gene3D" id="1.25.40.80">
    <property type="match status" value="1"/>
</dbReference>
<evidence type="ECO:0000313" key="7">
    <source>
        <dbReference type="Proteomes" id="UP000266305"/>
    </source>
</evidence>